<dbReference type="Proteomes" id="UP000325122">
    <property type="component" value="Unassembled WGS sequence"/>
</dbReference>
<comment type="similarity">
    <text evidence="3">Belongs to the FAD-dependent oxidoreductase 2 family. NadB subfamily.</text>
</comment>
<dbReference type="FunFam" id="3.90.700.10:FF:000002">
    <property type="entry name" value="L-aspartate oxidase"/>
    <property type="match status" value="1"/>
</dbReference>
<evidence type="ECO:0000256" key="3">
    <source>
        <dbReference type="ARBA" id="ARBA00008562"/>
    </source>
</evidence>
<evidence type="ECO:0000259" key="10">
    <source>
        <dbReference type="Pfam" id="PF00890"/>
    </source>
</evidence>
<dbReference type="UniPathway" id="UPA00253">
    <property type="reaction ID" value="UER00326"/>
</dbReference>
<dbReference type="PANTHER" id="PTHR42716:SF2">
    <property type="entry name" value="L-ASPARTATE OXIDASE, CHLOROPLASTIC"/>
    <property type="match status" value="1"/>
</dbReference>
<keyword evidence="8 12" id="KW-0560">Oxidoreductase</keyword>
<name>A0A5M6ZAK4_9PROT</name>
<dbReference type="InterPro" id="IPR027477">
    <property type="entry name" value="Succ_DH/fumarate_Rdtase_cat_sf"/>
</dbReference>
<sequence>MTSPVIIAGAGIAGLWAALHSAPRRVILLTGAPLGEGASTAWAQGGVAAALGCDDAPALHAADTIEAGAGLVDADAARLLAEAGPSEVEALFTLGAPFERADDGAWALSREAAHSRARVARVKGDQAGAGILAALIKAARAADHIEIREGWRAAGLLPARGEGCAGVIARAHDGALEAFEGEVVLATGSLCGLYAVTTTPWTSQGQALAMAAELGAVIRDPEFVQFHPTAIDIGRDPAPLATEALRGEGAVLIDAAGARFMAGVHPLAELAPRDVVARAVHRQNRSGEGAFLDARAAVGAEFPERFPAVFAACMSAGIDPRAAPIPVAPAAHYHMGGIATDLDGFTGVPGLYAVGECAAPGVHGANRLASNSLLDGLVFARRAAQRLRAQPLALTPGVAPRIAPDLPGPALQRLRQVMSAEAGVEREGAGLVRLLGVIEALEARYGAAHALIASRFVAAAALARTESRGAHYRLDHPGASARSVSTRLTLEALRAAPAPLKAAGAAE</sequence>
<dbReference type="GO" id="GO:0034628">
    <property type="term" value="P:'de novo' NAD+ biosynthetic process from L-aspartate"/>
    <property type="evidence" value="ECO:0007669"/>
    <property type="project" value="TreeGrafter"/>
</dbReference>
<comment type="pathway">
    <text evidence="2">Cofactor biosynthesis; NAD(+) biosynthesis; iminoaspartate from L-aspartate (oxidase route): step 1/1.</text>
</comment>
<dbReference type="AlphaFoldDB" id="A0A5M6ZAK4"/>
<dbReference type="Gene3D" id="3.50.50.60">
    <property type="entry name" value="FAD/NAD(P)-binding domain"/>
    <property type="match status" value="1"/>
</dbReference>
<evidence type="ECO:0000256" key="8">
    <source>
        <dbReference type="ARBA" id="ARBA00023002"/>
    </source>
</evidence>
<dbReference type="NCBIfam" id="NF005701">
    <property type="entry name" value="PRK07512.1"/>
    <property type="match status" value="1"/>
</dbReference>
<dbReference type="EMBL" id="VWOJ01000004">
    <property type="protein sequence ID" value="KAA5801726.1"/>
    <property type="molecule type" value="Genomic_DNA"/>
</dbReference>
<comment type="cofactor">
    <cofactor evidence="1">
        <name>FAD</name>
        <dbReference type="ChEBI" id="CHEBI:57692"/>
    </cofactor>
</comment>
<dbReference type="EC" id="1.4.3.16" evidence="4"/>
<dbReference type="GO" id="GO:0008734">
    <property type="term" value="F:L-aspartate oxidase activity"/>
    <property type="evidence" value="ECO:0007669"/>
    <property type="project" value="UniProtKB-EC"/>
</dbReference>
<protein>
    <recommendedName>
        <fullName evidence="4">L-aspartate oxidase</fullName>
        <ecNumber evidence="4">1.4.3.16</ecNumber>
    </recommendedName>
</protein>
<dbReference type="InterPro" id="IPR015939">
    <property type="entry name" value="Fum_Rdtase/Succ_DH_flav-like_C"/>
</dbReference>
<evidence type="ECO:0000256" key="4">
    <source>
        <dbReference type="ARBA" id="ARBA00012173"/>
    </source>
</evidence>
<dbReference type="PRINTS" id="PR00368">
    <property type="entry name" value="FADPNR"/>
</dbReference>
<dbReference type="SUPFAM" id="SSF51905">
    <property type="entry name" value="FAD/NAD(P)-binding domain"/>
    <property type="match status" value="1"/>
</dbReference>
<dbReference type="InterPro" id="IPR003953">
    <property type="entry name" value="FAD-dep_OxRdtase_2_FAD-bd"/>
</dbReference>
<accession>A0A5M6ZAK4</accession>
<keyword evidence="7" id="KW-0274">FAD</keyword>
<evidence type="ECO:0000256" key="5">
    <source>
        <dbReference type="ARBA" id="ARBA00022630"/>
    </source>
</evidence>
<dbReference type="SUPFAM" id="SSF56425">
    <property type="entry name" value="Succinate dehydrogenase/fumarate reductase flavoprotein, catalytic domain"/>
    <property type="match status" value="1"/>
</dbReference>
<evidence type="ECO:0000256" key="1">
    <source>
        <dbReference type="ARBA" id="ARBA00001974"/>
    </source>
</evidence>
<dbReference type="InterPro" id="IPR005288">
    <property type="entry name" value="NadB"/>
</dbReference>
<comment type="caution">
    <text evidence="12">The sequence shown here is derived from an EMBL/GenBank/DDBJ whole genome shotgun (WGS) entry which is preliminary data.</text>
</comment>
<dbReference type="InterPro" id="IPR037099">
    <property type="entry name" value="Fum_R/Succ_DH_flav-like_C_sf"/>
</dbReference>
<comment type="catalytic activity">
    <reaction evidence="9">
        <text>L-aspartate + O2 = iminosuccinate + H2O2</text>
        <dbReference type="Rhea" id="RHEA:25876"/>
        <dbReference type="ChEBI" id="CHEBI:15379"/>
        <dbReference type="ChEBI" id="CHEBI:16240"/>
        <dbReference type="ChEBI" id="CHEBI:29991"/>
        <dbReference type="ChEBI" id="CHEBI:77875"/>
        <dbReference type="EC" id="1.4.3.16"/>
    </reaction>
    <physiologicalReaction direction="left-to-right" evidence="9">
        <dbReference type="Rhea" id="RHEA:25877"/>
    </physiologicalReaction>
</comment>
<feature type="domain" description="Fumarate reductase/succinate dehydrogenase flavoprotein-like C-terminal" evidence="11">
    <location>
        <begin position="451"/>
        <end position="478"/>
    </location>
</feature>
<evidence type="ECO:0000256" key="7">
    <source>
        <dbReference type="ARBA" id="ARBA00022827"/>
    </source>
</evidence>
<evidence type="ECO:0000313" key="13">
    <source>
        <dbReference type="Proteomes" id="UP000325122"/>
    </source>
</evidence>
<proteinExistence type="inferred from homology"/>
<evidence type="ECO:0000259" key="11">
    <source>
        <dbReference type="Pfam" id="PF02910"/>
    </source>
</evidence>
<dbReference type="Pfam" id="PF02910">
    <property type="entry name" value="Succ_DH_flav_C"/>
    <property type="match status" value="1"/>
</dbReference>
<dbReference type="SUPFAM" id="SSF46977">
    <property type="entry name" value="Succinate dehydrogenase/fumarate reductase flavoprotein C-terminal domain"/>
    <property type="match status" value="1"/>
</dbReference>
<feature type="domain" description="FAD-dependent oxidoreductase 2 FAD-binding" evidence="10">
    <location>
        <begin position="5"/>
        <end position="373"/>
    </location>
</feature>
<organism evidence="12 13">
    <name type="scientific">Alkalicaulis satelles</name>
    <dbReference type="NCBI Taxonomy" id="2609175"/>
    <lineage>
        <taxon>Bacteria</taxon>
        <taxon>Pseudomonadati</taxon>
        <taxon>Pseudomonadota</taxon>
        <taxon>Alphaproteobacteria</taxon>
        <taxon>Maricaulales</taxon>
        <taxon>Maricaulaceae</taxon>
        <taxon>Alkalicaulis</taxon>
    </lineage>
</organism>
<gene>
    <name evidence="12" type="ORF">F1654_12640</name>
</gene>
<evidence type="ECO:0000256" key="2">
    <source>
        <dbReference type="ARBA" id="ARBA00004950"/>
    </source>
</evidence>
<dbReference type="Gene3D" id="3.90.700.10">
    <property type="entry name" value="Succinate dehydrogenase/fumarate reductase flavoprotein, catalytic domain"/>
    <property type="match status" value="1"/>
</dbReference>
<dbReference type="Pfam" id="PF00890">
    <property type="entry name" value="FAD_binding_2"/>
    <property type="match status" value="1"/>
</dbReference>
<evidence type="ECO:0000313" key="12">
    <source>
        <dbReference type="EMBL" id="KAA5801726.1"/>
    </source>
</evidence>
<dbReference type="InterPro" id="IPR036188">
    <property type="entry name" value="FAD/NAD-bd_sf"/>
</dbReference>
<keyword evidence="5" id="KW-0285">Flavoprotein</keyword>
<evidence type="ECO:0000256" key="6">
    <source>
        <dbReference type="ARBA" id="ARBA00022642"/>
    </source>
</evidence>
<keyword evidence="13" id="KW-1185">Reference proteome</keyword>
<reference evidence="12 13" key="1">
    <citation type="submission" date="2019-09" db="EMBL/GenBank/DDBJ databases">
        <authorList>
            <person name="Kevbrin V."/>
            <person name="Grouzdev D.S."/>
        </authorList>
    </citation>
    <scope>NUCLEOTIDE SEQUENCE [LARGE SCALE GENOMIC DNA]</scope>
    <source>
        <strain evidence="12 13">G-192</strain>
    </source>
</reference>
<dbReference type="RefSeq" id="WP_150023913.1">
    <property type="nucleotide sequence ID" value="NZ_VWOJ01000004.1"/>
</dbReference>
<keyword evidence="6" id="KW-0662">Pyridine nucleotide biosynthesis</keyword>
<dbReference type="Gene3D" id="1.20.58.100">
    <property type="entry name" value="Fumarate reductase/succinate dehydrogenase flavoprotein-like, C-terminal domain"/>
    <property type="match status" value="1"/>
</dbReference>
<evidence type="ECO:0000256" key="9">
    <source>
        <dbReference type="ARBA" id="ARBA00048305"/>
    </source>
</evidence>
<dbReference type="PANTHER" id="PTHR42716">
    <property type="entry name" value="L-ASPARTATE OXIDASE"/>
    <property type="match status" value="1"/>
</dbReference>